<keyword evidence="3" id="KW-1185">Reference proteome</keyword>
<gene>
    <name evidence="2" type="ORF">HG543_37485</name>
</gene>
<proteinExistence type="predicted"/>
<evidence type="ECO:0008006" key="4">
    <source>
        <dbReference type="Google" id="ProtNLM"/>
    </source>
</evidence>
<dbReference type="Proteomes" id="UP000518300">
    <property type="component" value="Unassembled WGS sequence"/>
</dbReference>
<protein>
    <recommendedName>
        <fullName evidence="4">Lipoprotein</fullName>
    </recommendedName>
</protein>
<dbReference type="InterPro" id="IPR032871">
    <property type="entry name" value="AHH_dom_containing"/>
</dbReference>
<feature type="chain" id="PRO_5032320673" description="Lipoprotein" evidence="1">
    <location>
        <begin position="23"/>
        <end position="445"/>
    </location>
</feature>
<dbReference type="AlphaFoldDB" id="A0A848LRH7"/>
<accession>A0A848LRH7</accession>
<dbReference type="EMBL" id="JABBJJ010000249">
    <property type="protein sequence ID" value="NMO20515.1"/>
    <property type="molecule type" value="Genomic_DNA"/>
</dbReference>
<keyword evidence="1" id="KW-0732">Signal</keyword>
<dbReference type="Pfam" id="PF14412">
    <property type="entry name" value="AHH"/>
    <property type="match status" value="1"/>
</dbReference>
<name>A0A848LRH7_9BACT</name>
<evidence type="ECO:0000313" key="3">
    <source>
        <dbReference type="Proteomes" id="UP000518300"/>
    </source>
</evidence>
<evidence type="ECO:0000256" key="1">
    <source>
        <dbReference type="SAM" id="SignalP"/>
    </source>
</evidence>
<dbReference type="PROSITE" id="PS51257">
    <property type="entry name" value="PROKAR_LIPOPROTEIN"/>
    <property type="match status" value="1"/>
</dbReference>
<comment type="caution">
    <text evidence="2">The sequence shown here is derived from an EMBL/GenBank/DDBJ whole genome shotgun (WGS) entry which is preliminary data.</text>
</comment>
<feature type="signal peptide" evidence="1">
    <location>
        <begin position="1"/>
        <end position="22"/>
    </location>
</feature>
<organism evidence="2 3">
    <name type="scientific">Pyxidicoccus fallax</name>
    <dbReference type="NCBI Taxonomy" id="394095"/>
    <lineage>
        <taxon>Bacteria</taxon>
        <taxon>Pseudomonadati</taxon>
        <taxon>Myxococcota</taxon>
        <taxon>Myxococcia</taxon>
        <taxon>Myxococcales</taxon>
        <taxon>Cystobacterineae</taxon>
        <taxon>Myxococcaceae</taxon>
        <taxon>Pyxidicoccus</taxon>
    </lineage>
</organism>
<reference evidence="2 3" key="1">
    <citation type="submission" date="2020-04" db="EMBL/GenBank/DDBJ databases">
        <title>Draft genome of Pyxidicoccus fallax type strain.</title>
        <authorList>
            <person name="Whitworth D.E."/>
        </authorList>
    </citation>
    <scope>NUCLEOTIDE SEQUENCE [LARGE SCALE GENOMIC DNA]</scope>
    <source>
        <strain evidence="2 3">DSM 14698</strain>
    </source>
</reference>
<sequence length="445" mass="47885">MWLKRGCAFLVLLWMATGCATARVVRLDTGEGPPRTWTPRDVEPAVLEAEGFESAVRELARTVPKVGRPRELAPRLFGGTRVRGRLGLVSVEEPGRGRLRLVGAPEGEGAALERAYARWCERREQSRDCLHLLEEGFTLDEEGRRTLAFRLGLEVVWEETAEALGELTDREAMVTMLATAGAMYLGLWLVPEPLLSKGLAATLTVALIGYLGWDTVWSLVVGWRVLAEEVKVATTFEELQRAGERYGEVMGRNAARAFVMLTLAALGGTAEAMAARITTLPGSGQAAVVAAAQGGVRLGAAAQVEAVAVSTAGEVTLVLAPGAVAMAAQEPSSAAAVAGPEHHIATNKNTESDVRGGPWTPRFQEIFDRAGMSLDDAANRVHVPGHKGPHPREYHEEVYTRLNEATKSASSMQQCRVALTRALQRLARDISTPGSRLNLLVTKGE</sequence>
<dbReference type="RefSeq" id="WP_169349729.1">
    <property type="nucleotide sequence ID" value="NZ_JABBJJ010000249.1"/>
</dbReference>
<evidence type="ECO:0000313" key="2">
    <source>
        <dbReference type="EMBL" id="NMO20515.1"/>
    </source>
</evidence>